<keyword evidence="2 5" id="KW-0812">Transmembrane</keyword>
<proteinExistence type="predicted"/>
<feature type="transmembrane region" description="Helical" evidence="5">
    <location>
        <begin position="301"/>
        <end position="326"/>
    </location>
</feature>
<dbReference type="Gene3D" id="1.20.1250.20">
    <property type="entry name" value="MFS general substrate transporter like domains"/>
    <property type="match status" value="1"/>
</dbReference>
<dbReference type="OMA" id="NPQCQIP"/>
<reference evidence="6 7" key="1">
    <citation type="submission" date="2015-12" db="EMBL/GenBank/DDBJ databases">
        <title>The genome of Folsomia candida.</title>
        <authorList>
            <person name="Faddeeva A."/>
            <person name="Derks M.F."/>
            <person name="Anvar Y."/>
            <person name="Smit S."/>
            <person name="Van Straalen N."/>
            <person name="Roelofs D."/>
        </authorList>
    </citation>
    <scope>NUCLEOTIDE SEQUENCE [LARGE SCALE GENOMIC DNA]</scope>
    <source>
        <strain evidence="6 7">VU population</strain>
        <tissue evidence="6">Whole body</tissue>
    </source>
</reference>
<evidence type="ECO:0000256" key="1">
    <source>
        <dbReference type="ARBA" id="ARBA00004141"/>
    </source>
</evidence>
<dbReference type="GO" id="GO:0022857">
    <property type="term" value="F:transmembrane transporter activity"/>
    <property type="evidence" value="ECO:0007669"/>
    <property type="project" value="InterPro"/>
</dbReference>
<feature type="transmembrane region" description="Helical" evidence="5">
    <location>
        <begin position="338"/>
        <end position="359"/>
    </location>
</feature>
<evidence type="ECO:0000256" key="5">
    <source>
        <dbReference type="SAM" id="Phobius"/>
    </source>
</evidence>
<sequence length="496" mass="55374">MMHPSEESPITGSDYNLSYRMMGNDDKGRNANGNVALIPFLKDLIASAKENHSIELLMFFHMIGYTCTTVIVQNLYIDRICRIEHNFDPELCQNLTKNPDQEKLVEQDAAVYNMYRSIIEALVPVLFALFLGPFVDRNGSKLPILFCLLGYIIASLMYCFVSMVPSIPAAYVLICSIPISLTGGLVAFLMSAFTLISNRSTVANRSFRIAVLEGCWFLGTLGFLVASKIYKDYGFVPVFLISALCFTIALIYGFYFIEELPGKSIHNTRLRQVFLEVFDLRSVEDTLSTVTRKRQGPLRTWVILLMITIFLRMLALFGTMQVAYLYTRNKFQWDTEAFSKFTTADTAICLSGGLITLLLMKTLQIRDAIIGIFSAVGFVVSNLCFASAQVGTAMYFGAVLQMFSGLITIVMRSMVSKCVAKDELAKAFSFVSIGEACMPIIAGLLFNPLYSSTVHSWPGAVFGLSAFLHAIILLSFIYFFFATRKFPFTSLSGEDQ</sequence>
<dbReference type="Pfam" id="PF07690">
    <property type="entry name" value="MFS_1"/>
    <property type="match status" value="1"/>
</dbReference>
<dbReference type="STRING" id="158441.A0A226DBW9"/>
<comment type="caution">
    <text evidence="6">The sequence shown here is derived from an EMBL/GenBank/DDBJ whole genome shotgun (WGS) entry which is preliminary data.</text>
</comment>
<dbReference type="EMBL" id="LNIX01000028">
    <property type="protein sequence ID" value="OXA41746.1"/>
    <property type="molecule type" value="Genomic_DNA"/>
</dbReference>
<feature type="transmembrane region" description="Helical" evidence="5">
    <location>
        <begin position="368"/>
        <end position="388"/>
    </location>
</feature>
<dbReference type="InterPro" id="IPR036259">
    <property type="entry name" value="MFS_trans_sf"/>
</dbReference>
<dbReference type="SUPFAM" id="SSF103473">
    <property type="entry name" value="MFS general substrate transporter"/>
    <property type="match status" value="1"/>
</dbReference>
<comment type="subcellular location">
    <subcellularLocation>
        <location evidence="1">Membrane</location>
        <topology evidence="1">Multi-pass membrane protein</topology>
    </subcellularLocation>
</comment>
<evidence type="ECO:0000256" key="4">
    <source>
        <dbReference type="ARBA" id="ARBA00023136"/>
    </source>
</evidence>
<dbReference type="PANTHER" id="PTHR23507:SF1">
    <property type="entry name" value="FI18259P1-RELATED"/>
    <property type="match status" value="1"/>
</dbReference>
<feature type="transmembrane region" description="Helical" evidence="5">
    <location>
        <begin position="114"/>
        <end position="135"/>
    </location>
</feature>
<keyword evidence="7" id="KW-1185">Reference proteome</keyword>
<dbReference type="OrthoDB" id="419734at2759"/>
<name>A0A226DBW9_FOLCA</name>
<feature type="transmembrane region" description="Helical" evidence="5">
    <location>
        <begin position="209"/>
        <end position="230"/>
    </location>
</feature>
<accession>A0A226DBW9</accession>
<dbReference type="InterPro" id="IPR011701">
    <property type="entry name" value="MFS"/>
</dbReference>
<dbReference type="Proteomes" id="UP000198287">
    <property type="component" value="Unassembled WGS sequence"/>
</dbReference>
<gene>
    <name evidence="6" type="ORF">Fcan01_23442</name>
</gene>
<evidence type="ECO:0000313" key="7">
    <source>
        <dbReference type="Proteomes" id="UP000198287"/>
    </source>
</evidence>
<feature type="transmembrane region" description="Helical" evidence="5">
    <location>
        <begin position="236"/>
        <end position="257"/>
    </location>
</feature>
<dbReference type="AlphaFoldDB" id="A0A226DBW9"/>
<feature type="transmembrane region" description="Helical" evidence="5">
    <location>
        <begin position="427"/>
        <end position="447"/>
    </location>
</feature>
<dbReference type="PANTHER" id="PTHR23507">
    <property type="entry name" value="ZGC:174356"/>
    <property type="match status" value="1"/>
</dbReference>
<keyword evidence="4 5" id="KW-0472">Membrane</keyword>
<feature type="transmembrane region" description="Helical" evidence="5">
    <location>
        <begin position="394"/>
        <end position="415"/>
    </location>
</feature>
<keyword evidence="3 5" id="KW-1133">Transmembrane helix</keyword>
<dbReference type="GO" id="GO:0016020">
    <property type="term" value="C:membrane"/>
    <property type="evidence" value="ECO:0007669"/>
    <property type="project" value="UniProtKB-SubCell"/>
</dbReference>
<feature type="transmembrane region" description="Helical" evidence="5">
    <location>
        <begin position="142"/>
        <end position="164"/>
    </location>
</feature>
<feature type="transmembrane region" description="Helical" evidence="5">
    <location>
        <begin position="459"/>
        <end position="481"/>
    </location>
</feature>
<feature type="transmembrane region" description="Helical" evidence="5">
    <location>
        <begin position="170"/>
        <end position="197"/>
    </location>
</feature>
<evidence type="ECO:0000256" key="2">
    <source>
        <dbReference type="ARBA" id="ARBA00022692"/>
    </source>
</evidence>
<evidence type="ECO:0000313" key="6">
    <source>
        <dbReference type="EMBL" id="OXA41746.1"/>
    </source>
</evidence>
<evidence type="ECO:0000256" key="3">
    <source>
        <dbReference type="ARBA" id="ARBA00022989"/>
    </source>
</evidence>
<protein>
    <submittedName>
        <fullName evidence="6">Proton-coupled folate transporter</fullName>
    </submittedName>
</protein>
<organism evidence="6 7">
    <name type="scientific">Folsomia candida</name>
    <name type="common">Springtail</name>
    <dbReference type="NCBI Taxonomy" id="158441"/>
    <lineage>
        <taxon>Eukaryota</taxon>
        <taxon>Metazoa</taxon>
        <taxon>Ecdysozoa</taxon>
        <taxon>Arthropoda</taxon>
        <taxon>Hexapoda</taxon>
        <taxon>Collembola</taxon>
        <taxon>Entomobryomorpha</taxon>
        <taxon>Isotomoidea</taxon>
        <taxon>Isotomidae</taxon>
        <taxon>Proisotominae</taxon>
        <taxon>Folsomia</taxon>
    </lineage>
</organism>